<proteinExistence type="predicted"/>
<evidence type="ECO:0000256" key="1">
    <source>
        <dbReference type="SAM" id="MobiDB-lite"/>
    </source>
</evidence>
<keyword evidence="3" id="KW-0378">Hydrolase</keyword>
<dbReference type="Gene3D" id="3.40.50.1820">
    <property type="entry name" value="alpha/beta hydrolase"/>
    <property type="match status" value="1"/>
</dbReference>
<dbReference type="SUPFAM" id="SSF53474">
    <property type="entry name" value="alpha/beta-Hydrolases"/>
    <property type="match status" value="1"/>
</dbReference>
<organism evidence="3 4">
    <name type="scientific">Blastochloris sulfoviridis</name>
    <dbReference type="NCBI Taxonomy" id="50712"/>
    <lineage>
        <taxon>Bacteria</taxon>
        <taxon>Pseudomonadati</taxon>
        <taxon>Pseudomonadota</taxon>
        <taxon>Alphaproteobacteria</taxon>
        <taxon>Hyphomicrobiales</taxon>
        <taxon>Blastochloridaceae</taxon>
        <taxon>Blastochloris</taxon>
    </lineage>
</organism>
<dbReference type="PANTHER" id="PTHR36837:SF2">
    <property type="entry name" value="POLY(3-HYDROXYALKANOATE) POLYMERASE SUBUNIT PHAC"/>
    <property type="match status" value="1"/>
</dbReference>
<dbReference type="Proteomes" id="UP000323886">
    <property type="component" value="Unassembled WGS sequence"/>
</dbReference>
<dbReference type="GO" id="GO:0016787">
    <property type="term" value="F:hydrolase activity"/>
    <property type="evidence" value="ECO:0007669"/>
    <property type="project" value="UniProtKB-KW"/>
</dbReference>
<feature type="domain" description="PHB de-polymerase C-terminal" evidence="2">
    <location>
        <begin position="209"/>
        <end position="311"/>
    </location>
</feature>
<reference evidence="3 4" key="1">
    <citation type="submission" date="2019-09" db="EMBL/GenBank/DDBJ databases">
        <title>Draft Whole-Genome sequence of Blastochloris sulfoviridis DSM 729.</title>
        <authorList>
            <person name="Meyer T.E."/>
            <person name="Kyndt J.A."/>
        </authorList>
    </citation>
    <scope>NUCLEOTIDE SEQUENCE [LARGE SCALE GENOMIC DNA]</scope>
    <source>
        <strain evidence="3 4">DSM 729</strain>
    </source>
</reference>
<name>A0A5M6HZ90_9HYPH</name>
<protein>
    <submittedName>
        <fullName evidence="3">Alpha/beta fold hydrolase</fullName>
    </submittedName>
</protein>
<sequence length="360" mass="38675">MGADVVAGEEEPAWTSANRIRLDLPTLRLRDFSTGAAGRPVLVVAPFALHTAAIADLAPGHSLMERLAIEGIARLALTDWKSATPAMSDFTLDTYLADLNVAVDECGPPVDLVGLCQGGSLALIYAARFPGKVRALVPVAAPVDTAVGESDLAAWAKATPLATFAEIVRQCGGRMRGRAMRNVWPRIAGQLDAYARRDLQLDPGDDRPHARAALERYAAWDRILVDLPGRYYLQTVEWLFQRNLLAEGAVPALGHTVGLERIRHPLFLVAGENDVIAPPAQVFAAARLAGTARSAIASRLWPGGHLSLFMGAQNLATGWPEAARWLAATDRRHAAGRSRARTPRVRAPRTVAHAEPEAAE</sequence>
<evidence type="ECO:0000313" key="4">
    <source>
        <dbReference type="Proteomes" id="UP000323886"/>
    </source>
</evidence>
<dbReference type="Pfam" id="PF06850">
    <property type="entry name" value="PHB_depo_C"/>
    <property type="match status" value="1"/>
</dbReference>
<dbReference type="OrthoDB" id="9767934at2"/>
<feature type="compositionally biased region" description="Basic residues" evidence="1">
    <location>
        <begin position="334"/>
        <end position="347"/>
    </location>
</feature>
<evidence type="ECO:0000259" key="2">
    <source>
        <dbReference type="Pfam" id="PF06850"/>
    </source>
</evidence>
<feature type="region of interest" description="Disordered" evidence="1">
    <location>
        <begin position="333"/>
        <end position="360"/>
    </location>
</feature>
<dbReference type="EMBL" id="VWPL01000014">
    <property type="protein sequence ID" value="KAA5601240.1"/>
    <property type="molecule type" value="Genomic_DNA"/>
</dbReference>
<dbReference type="InterPro" id="IPR029058">
    <property type="entry name" value="AB_hydrolase_fold"/>
</dbReference>
<dbReference type="AlphaFoldDB" id="A0A5M6HZ90"/>
<dbReference type="PANTHER" id="PTHR36837">
    <property type="entry name" value="POLY(3-HYDROXYALKANOATE) POLYMERASE SUBUNIT PHAC"/>
    <property type="match status" value="1"/>
</dbReference>
<accession>A0A5M6HZ90</accession>
<comment type="caution">
    <text evidence="3">The sequence shown here is derived from an EMBL/GenBank/DDBJ whole genome shotgun (WGS) entry which is preliminary data.</text>
</comment>
<dbReference type="InterPro" id="IPR009656">
    <property type="entry name" value="PHB_depo_C"/>
</dbReference>
<evidence type="ECO:0000313" key="3">
    <source>
        <dbReference type="EMBL" id="KAA5601240.1"/>
    </source>
</evidence>
<dbReference type="InterPro" id="IPR051321">
    <property type="entry name" value="PHA/PHB_synthase"/>
</dbReference>
<keyword evidence="4" id="KW-1185">Reference proteome</keyword>
<gene>
    <name evidence="3" type="ORF">F1193_09605</name>
</gene>